<dbReference type="Proteomes" id="UP000570595">
    <property type="component" value="Unassembled WGS sequence"/>
</dbReference>
<feature type="compositionally biased region" description="Basic and acidic residues" evidence="2">
    <location>
        <begin position="1807"/>
        <end position="1828"/>
    </location>
</feature>
<evidence type="ECO:0000313" key="4">
    <source>
        <dbReference type="EMBL" id="KAF4668401.1"/>
    </source>
</evidence>
<feature type="region of interest" description="Disordered" evidence="2">
    <location>
        <begin position="750"/>
        <end position="845"/>
    </location>
</feature>
<accession>A0A7J6MBL1</accession>
<evidence type="ECO:0000313" key="5">
    <source>
        <dbReference type="Proteomes" id="UP000570595"/>
    </source>
</evidence>
<comment type="caution">
    <text evidence="4">The sequence shown here is derived from an EMBL/GenBank/DDBJ whole genome shotgun (WGS) entry which is preliminary data.</text>
</comment>
<dbReference type="OrthoDB" id="413408at2759"/>
<feature type="coiled-coil region" evidence="1">
    <location>
        <begin position="1683"/>
        <end position="1748"/>
    </location>
</feature>
<reference evidence="4 5" key="1">
    <citation type="submission" date="2020-04" db="EMBL/GenBank/DDBJ databases">
        <title>Perkinsus olseni comparative genomics.</title>
        <authorList>
            <person name="Bogema D.R."/>
        </authorList>
    </citation>
    <scope>NUCLEOTIDE SEQUENCE [LARGE SCALE GENOMIC DNA]</scope>
    <source>
        <strain evidence="4">ATCC PRA-179</strain>
    </source>
</reference>
<dbReference type="InterPro" id="IPR011990">
    <property type="entry name" value="TPR-like_helical_dom_sf"/>
</dbReference>
<sequence>MRIGPSREATDFSIRLPWQSKENVVRLLEGRSIQPPVCVVRQERLEEIRKLLWSSMDTPNVLDVPRQRIHDQGFGTPGASLARPPLIRTDALDKDEAREAVAELTRSPRWELASRESSRVARTPERPTKIEEDGERWRNYKWHLLKREKCPQLAGYKYGKYQSCGEREEATMSRKRETQALLVKAGFLNVKPEERTSGSFEVSNLDKAKSAEKGWLRSCSSVFEAGSSSWGLERDDPLADYTTFIEQSGPVVDESLWGRSPLKLNGGIRRLPSILPRARSQLLQTRKEDEREDTVDGCTWWLDEWFESWDAGVRQGAVRRLRCRQRRQQQQEEYEGSALLDRVSEASTNTHPSIYQMMPFKRAKFNSLLPHVLIRRSGRLMSGEAGEGDPAPPSSSEVGSRQMYIPLEAYAQQPGGQQTERYYDQLAYSDEGSTPPMPCENENSDLASAIDMADVSDPVAIRRLLRKVQRYLKKVARIQTELQNTKEEVRSANADMDAMRNDIAYLQEDLDQKLALEKKLLTERNGSKQKEAEMMKLVKKVYGEDPAEVYDTLLNTNEEMQNEMDAVIDERDDLCQQVEKLQEELDTLQRHNGQPAPVAAGDDGDEQDTKPDEDKQRVEELLARAKRLEGENADLREELQKRRGMDEDGSSEGSRGVIQALAQENVELKQQLKSREAELSGLRADLKDYEEGKEGGEAGAEVDGEVERLREELRKLQQQHDELWTHLNEALEEKWNMEEKLQGLRAQIAEGPLAAPSGEEISRVSSSQGTADTRQADAAIEPIETQSSSASETPKRSSVEAIVVTPATTAATTPSTEAGHGPVAGKGAETQSVSPMSIGSTVEKRPRTSANLARLMYTNKSIEAFDAEVSAAAAWGAYYVRASSKDLEERYKQQIKDAVASRDKQIQALEARLRVADAAVAEKDAMLLTLNRDILDKERRLSATARELEVAKRHLQSVAQRYNLRFGVDPFSGLSGYYAVTDTPAGWPSSGVDENGGGVEGGCRPTMLHNSGLNDSLPSVLIPDEFDSILSDGIISAEENAHIRTAIKTKHARKDKDNSPHGLLIGAFSHRNWSKSQPATPSSQPSMRPLDRVDDAVQKLVEALRSEGVAVPSVERTPTSRAAGSHHYLIGGEVSCGVTQESSCRQVFQDATTCGISVSSCGGPVGDEGIFEESGRKCPMKAMGDAAFAQVSERSKVDQYFTTCRDWASRHLLRLPVPDLIRLLFAFAQNDDREGARELARRVLIRQEELLEQASGRDLARLLSTLATLGVREHETGMTDVFEAAFPALAKRTGQMRSYQIIAICGAYKKVGIFDNELAATLARRAMVLGDDDNQFAAFRALLGVMGNLSVRIDREVLGRLVDAAAAHEQQGEICAFRLAVLLQICTKLGLEDHHRFYIMMHSVASEVPKWPAQPTKPLVDTLNHLMLPLVCQYRSDGDGQELYDLKERLLGAVVEYLAQSGVGPSRLDTYCQINLCVIELHIRLERPLLWCALSQRARGFLAVVSQLRVNNQYDALPTMSSQQHLVVSRELSDLEVSHTLEVALQQPYLIDVVISNSRKLLEIDGPRHFINGTERPTVTTELKHRLLTRLGYDKKAKLHEALMAEQSFYNFKEIEKIAKKLEPIDPFWARSSLRCGIVPQSVKEVVQHLVDGDRLVSMEKVGSQNIYWALPSSQKAALMTRLDKTRASLQSSEEALAEAEGRKEEISSALGASGVTQEKSAAMRVEFEELEGKRRKLTADLEALEATDPSKIKEQIEEMRRSRDLLDIWTDNICTVRQFIATRGGMSEEQVDKEFGIDPSIFDYVGHRSDKDRPTPTRARAGDKEQNAARSRIAALNRQATRDLQEGSMASCIAHLREAEALAAFVSDISFHAMTLNNMASYYRAIDKPHIAMRFLVRALRLEMGSQGPSADLSVAGTHLNISSVLSRLGRHHQSLRHAQGALKLLNALVGAQLEHLGRRREALTAYRRGLRLAVEHLPSDAEVIEVLNVACDQLSKKRELSLSGGNSLSISPRSSPVSDARKGEAFTDLRCPPKTIGEGHDSPTQQVVRRLGREYSTDLGSLPPFILDVEARPSCRRVEEEELPPLVLVGEVGCKGEQPRVQNSPSCHMKLVLREEDVVEADRTIQRPVRRRRTAGEEQERREEELTQQRCRQPGGRPWHEHLEAPWRPTPEEPRSPRKFPHPRHLGREGARLKKVFGEGRLTPRDRRPRSRVRLGGSRGQAAGIEGGDILSSASPVGEADEVSLAGLSSRSDALGADGSPPAAVLLPRDEHLDDGELFFPRDVQDGYVSWTERRSGPPLRSAPSTRPMHQDKPPTADSLSSETVERILGSSSSETLRDDANDSSAFLTGVNLERERRGSQSHDQALEPGALENKASVLASVPVAGPRVLGLFDQLNTLAATLPERVADLLQRHEHDFMLSYKSHMSTVQKSFRELKVKADKEGDKVRRDKRVQELEKELKWFMSEALRLDALCKDYRKEVGTWQARSEALSEDKRYLEDQMKASKRQAKVLKAVLKRTRAPDLSGEPAAGDASGGVLLQGPRLSMRENATADIPPSHVEMQRIGAHLATSGLQRPQYVTAERSGMSMVEAASKVSSLEAEYLTKIGELERELRDLRRTHDMLEEAASQRYVRQAELEDYFLACVDEARKDACRRRYSGYGLKQTSPRNTRQDMLDSLVSSEEVLVFLYEKLFPHRASTITAARGDRVETHSAAEKLLKSTRGETSKWQAAARGVLAGDDDHEPS</sequence>
<evidence type="ECO:0000259" key="3">
    <source>
        <dbReference type="Pfam" id="PF03962"/>
    </source>
</evidence>
<dbReference type="SUPFAM" id="SSF48452">
    <property type="entry name" value="TPR-like"/>
    <property type="match status" value="1"/>
</dbReference>
<feature type="compositionally biased region" description="Basic and acidic residues" evidence="2">
    <location>
        <begin position="2136"/>
        <end position="2149"/>
    </location>
</feature>
<feature type="region of interest" description="Disordered" evidence="2">
    <location>
        <begin position="2129"/>
        <end position="2238"/>
    </location>
</feature>
<feature type="region of interest" description="Disordered" evidence="2">
    <location>
        <begin position="2292"/>
        <end position="2345"/>
    </location>
</feature>
<feature type="compositionally biased region" description="Low complexity" evidence="2">
    <location>
        <begin position="2004"/>
        <end position="2020"/>
    </location>
</feature>
<feature type="region of interest" description="Disordered" evidence="2">
    <location>
        <begin position="1807"/>
        <end position="1831"/>
    </location>
</feature>
<name>A0A7J6MBL1_PEROL</name>
<feature type="compositionally biased region" description="Basic and acidic residues" evidence="2">
    <location>
        <begin position="2160"/>
        <end position="2178"/>
    </location>
</feature>
<feature type="compositionally biased region" description="Basic and acidic residues" evidence="2">
    <location>
        <begin position="2188"/>
        <end position="2208"/>
    </location>
</feature>
<feature type="compositionally biased region" description="Low complexity" evidence="2">
    <location>
        <begin position="799"/>
        <end position="818"/>
    </location>
</feature>
<feature type="compositionally biased region" description="Basic and acidic residues" evidence="2">
    <location>
        <begin position="633"/>
        <end position="646"/>
    </location>
</feature>
<feature type="compositionally biased region" description="Basic and acidic residues" evidence="2">
    <location>
        <begin position="607"/>
        <end position="616"/>
    </location>
</feature>
<dbReference type="Gene3D" id="1.25.40.10">
    <property type="entry name" value="Tetratricopeptide repeat domain"/>
    <property type="match status" value="1"/>
</dbReference>
<feature type="region of interest" description="Disordered" evidence="2">
    <location>
        <begin position="589"/>
        <end position="616"/>
    </location>
</feature>
<protein>
    <recommendedName>
        <fullName evidence="3">Mnd1 HTH domain-containing protein</fullName>
    </recommendedName>
</protein>
<feature type="compositionally biased region" description="Polar residues" evidence="2">
    <location>
        <begin position="763"/>
        <end position="773"/>
    </location>
</feature>
<feature type="compositionally biased region" description="Polar residues" evidence="2">
    <location>
        <begin position="829"/>
        <end position="840"/>
    </location>
</feature>
<dbReference type="InterPro" id="IPR040453">
    <property type="entry name" value="Mnd1_HTH"/>
</dbReference>
<dbReference type="PANTHER" id="PTHR40515:SF1">
    <property type="entry name" value="CILIA- AND FLAGELLA-ASSOCIATED PROTEIN 157"/>
    <property type="match status" value="1"/>
</dbReference>
<feature type="coiled-coil region" evidence="1">
    <location>
        <begin position="2601"/>
        <end position="2628"/>
    </location>
</feature>
<gene>
    <name evidence="4" type="ORF">FOZ61_006467</name>
</gene>
<feature type="domain" description="Mnd1 HTH" evidence="3">
    <location>
        <begin position="1601"/>
        <end position="1672"/>
    </location>
</feature>
<dbReference type="Pfam" id="PF03962">
    <property type="entry name" value="Mnd1"/>
    <property type="match status" value="1"/>
</dbReference>
<feature type="region of interest" description="Disordered" evidence="2">
    <location>
        <begin position="2004"/>
        <end position="2025"/>
    </location>
</feature>
<dbReference type="PANTHER" id="PTHR40515">
    <property type="entry name" value="CILIA- AND FLAGELLA-ASSOCIATED PROTEIN 157"/>
    <property type="match status" value="1"/>
</dbReference>
<dbReference type="EMBL" id="JABAHT010000037">
    <property type="protein sequence ID" value="KAF4668401.1"/>
    <property type="molecule type" value="Genomic_DNA"/>
</dbReference>
<feature type="coiled-coil region" evidence="1">
    <location>
        <begin position="461"/>
        <end position="509"/>
    </location>
</feature>
<evidence type="ECO:0000256" key="2">
    <source>
        <dbReference type="SAM" id="MobiDB-lite"/>
    </source>
</evidence>
<keyword evidence="1" id="KW-0175">Coiled coil</keyword>
<proteinExistence type="predicted"/>
<organism evidence="4 5">
    <name type="scientific">Perkinsus olseni</name>
    <name type="common">Perkinsus atlanticus</name>
    <dbReference type="NCBI Taxonomy" id="32597"/>
    <lineage>
        <taxon>Eukaryota</taxon>
        <taxon>Sar</taxon>
        <taxon>Alveolata</taxon>
        <taxon>Perkinsozoa</taxon>
        <taxon>Perkinsea</taxon>
        <taxon>Perkinsida</taxon>
        <taxon>Perkinsidae</taxon>
        <taxon>Perkinsus</taxon>
    </lineage>
</organism>
<evidence type="ECO:0000256" key="1">
    <source>
        <dbReference type="SAM" id="Coils"/>
    </source>
</evidence>
<feature type="region of interest" description="Disordered" evidence="2">
    <location>
        <begin position="633"/>
        <end position="654"/>
    </location>
</feature>